<reference evidence="3 4" key="1">
    <citation type="submission" date="2016-02" db="EMBL/GenBank/DDBJ databases">
        <title>Genome sequence of Clostridium tepidiprofundi DSM 19306.</title>
        <authorList>
            <person name="Poehlein A."/>
            <person name="Daniel R."/>
        </authorList>
    </citation>
    <scope>NUCLEOTIDE SEQUENCE [LARGE SCALE GENOMIC DNA]</scope>
    <source>
        <strain evidence="3 4">DSM 19306</strain>
    </source>
</reference>
<keyword evidence="2" id="KW-0963">Cytoplasm</keyword>
<dbReference type="Pfam" id="PF02033">
    <property type="entry name" value="RBFA"/>
    <property type="match status" value="1"/>
</dbReference>
<dbReference type="RefSeq" id="WP_066821148.1">
    <property type="nucleotide sequence ID" value="NZ_LTBA01000001.1"/>
</dbReference>
<dbReference type="PROSITE" id="PS01319">
    <property type="entry name" value="RBFA"/>
    <property type="match status" value="1"/>
</dbReference>
<dbReference type="Gene3D" id="3.30.300.20">
    <property type="match status" value="1"/>
</dbReference>
<accession>A0A151B772</accession>
<gene>
    <name evidence="2 3" type="primary">rbfA</name>
    <name evidence="3" type="ORF">CLTEP_01840</name>
</gene>
<proteinExistence type="inferred from homology"/>
<dbReference type="PATRIC" id="fig|1121338.3.peg.186"/>
<comment type="caution">
    <text evidence="3">The sequence shown here is derived from an EMBL/GenBank/DDBJ whole genome shotgun (WGS) entry which is preliminary data.</text>
</comment>
<dbReference type="PANTHER" id="PTHR33515">
    <property type="entry name" value="RIBOSOME-BINDING FACTOR A, CHLOROPLASTIC-RELATED"/>
    <property type="match status" value="1"/>
</dbReference>
<dbReference type="HAMAP" id="MF_00003">
    <property type="entry name" value="RbfA"/>
    <property type="match status" value="1"/>
</dbReference>
<dbReference type="InterPro" id="IPR000238">
    <property type="entry name" value="RbfA"/>
</dbReference>
<evidence type="ECO:0000313" key="4">
    <source>
        <dbReference type="Proteomes" id="UP000075531"/>
    </source>
</evidence>
<dbReference type="InterPro" id="IPR023799">
    <property type="entry name" value="RbfA_dom_sf"/>
</dbReference>
<dbReference type="GO" id="GO:0005829">
    <property type="term" value="C:cytosol"/>
    <property type="evidence" value="ECO:0007669"/>
    <property type="project" value="TreeGrafter"/>
</dbReference>
<evidence type="ECO:0000256" key="2">
    <source>
        <dbReference type="HAMAP-Rule" id="MF_00003"/>
    </source>
</evidence>
<comment type="subunit">
    <text evidence="2">Monomer. Binds 30S ribosomal subunits, but not 50S ribosomal subunits or 70S ribosomes.</text>
</comment>
<dbReference type="Proteomes" id="UP000075531">
    <property type="component" value="Unassembled WGS sequence"/>
</dbReference>
<keyword evidence="1 2" id="KW-0690">Ribosome biogenesis</keyword>
<organism evidence="3 4">
    <name type="scientific">Clostridium tepidiprofundi DSM 19306</name>
    <dbReference type="NCBI Taxonomy" id="1121338"/>
    <lineage>
        <taxon>Bacteria</taxon>
        <taxon>Bacillati</taxon>
        <taxon>Bacillota</taxon>
        <taxon>Clostridia</taxon>
        <taxon>Eubacteriales</taxon>
        <taxon>Clostridiaceae</taxon>
        <taxon>Clostridium</taxon>
    </lineage>
</organism>
<dbReference type="InterPro" id="IPR020053">
    <property type="entry name" value="Ribosome-bd_factorA_CS"/>
</dbReference>
<dbReference type="GO" id="GO:0030490">
    <property type="term" value="P:maturation of SSU-rRNA"/>
    <property type="evidence" value="ECO:0007669"/>
    <property type="project" value="UniProtKB-UniRule"/>
</dbReference>
<dbReference type="SUPFAM" id="SSF89919">
    <property type="entry name" value="Ribosome-binding factor A, RbfA"/>
    <property type="match status" value="1"/>
</dbReference>
<dbReference type="EMBL" id="LTBA01000001">
    <property type="protein sequence ID" value="KYH35791.1"/>
    <property type="molecule type" value="Genomic_DNA"/>
</dbReference>
<dbReference type="OrthoDB" id="307788at2"/>
<evidence type="ECO:0000256" key="1">
    <source>
        <dbReference type="ARBA" id="ARBA00022517"/>
    </source>
</evidence>
<sequence>MTKYRTGRLNEEIKKNVSVIIQNKIKDPRMSGLVSVTRVNVTRDLSYAKVYVSIFGNEKSKEDTLNALKSSAGFIRTELSHSIRIRHIPQIIIELDTGLEYGMHINSLIQEIKEKGKNDE</sequence>
<comment type="function">
    <text evidence="2">One of several proteins that assist in the late maturation steps of the functional core of the 30S ribosomal subunit. Associates with free 30S ribosomal subunits (but not with 30S subunits that are part of 70S ribosomes or polysomes). Required for efficient processing of 16S rRNA. May interact with the 5'-terminal helix region of 16S rRNA.</text>
</comment>
<dbReference type="PANTHER" id="PTHR33515:SF1">
    <property type="entry name" value="RIBOSOME-BINDING FACTOR A, CHLOROPLASTIC-RELATED"/>
    <property type="match status" value="1"/>
</dbReference>
<dbReference type="NCBIfam" id="TIGR00082">
    <property type="entry name" value="rbfA"/>
    <property type="match status" value="1"/>
</dbReference>
<keyword evidence="4" id="KW-1185">Reference proteome</keyword>
<dbReference type="GO" id="GO:0043024">
    <property type="term" value="F:ribosomal small subunit binding"/>
    <property type="evidence" value="ECO:0007669"/>
    <property type="project" value="TreeGrafter"/>
</dbReference>
<dbReference type="InterPro" id="IPR015946">
    <property type="entry name" value="KH_dom-like_a/b"/>
</dbReference>
<comment type="similarity">
    <text evidence="2">Belongs to the RbfA family.</text>
</comment>
<protein>
    <recommendedName>
        <fullName evidence="2">Ribosome-binding factor A</fullName>
    </recommendedName>
</protein>
<comment type="subcellular location">
    <subcellularLocation>
        <location evidence="2">Cytoplasm</location>
    </subcellularLocation>
</comment>
<dbReference type="AlphaFoldDB" id="A0A151B772"/>
<name>A0A151B772_9CLOT</name>
<dbReference type="STRING" id="1121338.CLTEP_01840"/>
<evidence type="ECO:0000313" key="3">
    <source>
        <dbReference type="EMBL" id="KYH35791.1"/>
    </source>
</evidence>